<proteinExistence type="predicted"/>
<reference evidence="2 3" key="1">
    <citation type="journal article" date="2019" name="Nat. Ecol. Evol.">
        <title>Megaphylogeny resolves global patterns of mushroom evolution.</title>
        <authorList>
            <person name="Varga T."/>
            <person name="Krizsan K."/>
            <person name="Foldi C."/>
            <person name="Dima B."/>
            <person name="Sanchez-Garcia M."/>
            <person name="Sanchez-Ramirez S."/>
            <person name="Szollosi G.J."/>
            <person name="Szarkandi J.G."/>
            <person name="Papp V."/>
            <person name="Albert L."/>
            <person name="Andreopoulos W."/>
            <person name="Angelini C."/>
            <person name="Antonin V."/>
            <person name="Barry K.W."/>
            <person name="Bougher N.L."/>
            <person name="Buchanan P."/>
            <person name="Buyck B."/>
            <person name="Bense V."/>
            <person name="Catcheside P."/>
            <person name="Chovatia M."/>
            <person name="Cooper J."/>
            <person name="Damon W."/>
            <person name="Desjardin D."/>
            <person name="Finy P."/>
            <person name="Geml J."/>
            <person name="Haridas S."/>
            <person name="Hughes K."/>
            <person name="Justo A."/>
            <person name="Karasinski D."/>
            <person name="Kautmanova I."/>
            <person name="Kiss B."/>
            <person name="Kocsube S."/>
            <person name="Kotiranta H."/>
            <person name="LaButti K.M."/>
            <person name="Lechner B.E."/>
            <person name="Liimatainen K."/>
            <person name="Lipzen A."/>
            <person name="Lukacs Z."/>
            <person name="Mihaltcheva S."/>
            <person name="Morgado L.N."/>
            <person name="Niskanen T."/>
            <person name="Noordeloos M.E."/>
            <person name="Ohm R.A."/>
            <person name="Ortiz-Santana B."/>
            <person name="Ovrebo C."/>
            <person name="Racz N."/>
            <person name="Riley R."/>
            <person name="Savchenko A."/>
            <person name="Shiryaev A."/>
            <person name="Soop K."/>
            <person name="Spirin V."/>
            <person name="Szebenyi C."/>
            <person name="Tomsovsky M."/>
            <person name="Tulloss R.E."/>
            <person name="Uehling J."/>
            <person name="Grigoriev I.V."/>
            <person name="Vagvolgyi C."/>
            <person name="Papp T."/>
            <person name="Martin F.M."/>
            <person name="Miettinen O."/>
            <person name="Hibbett D.S."/>
            <person name="Nagy L.G."/>
        </authorList>
    </citation>
    <scope>NUCLEOTIDE SEQUENCE [LARGE SCALE GENOMIC DNA]</scope>
    <source>
        <strain evidence="2 3">CBS 121175</strain>
    </source>
</reference>
<dbReference type="PROSITE" id="PS50181">
    <property type="entry name" value="FBOX"/>
    <property type="match status" value="1"/>
</dbReference>
<evidence type="ECO:0000313" key="3">
    <source>
        <dbReference type="Proteomes" id="UP000307440"/>
    </source>
</evidence>
<dbReference type="InterPro" id="IPR001810">
    <property type="entry name" value="F-box_dom"/>
</dbReference>
<organism evidence="2 3">
    <name type="scientific">Coprinopsis marcescibilis</name>
    <name type="common">Agaric fungus</name>
    <name type="synonym">Psathyrella marcescibilis</name>
    <dbReference type="NCBI Taxonomy" id="230819"/>
    <lineage>
        <taxon>Eukaryota</taxon>
        <taxon>Fungi</taxon>
        <taxon>Dikarya</taxon>
        <taxon>Basidiomycota</taxon>
        <taxon>Agaricomycotina</taxon>
        <taxon>Agaricomycetes</taxon>
        <taxon>Agaricomycetidae</taxon>
        <taxon>Agaricales</taxon>
        <taxon>Agaricineae</taxon>
        <taxon>Psathyrellaceae</taxon>
        <taxon>Coprinopsis</taxon>
    </lineage>
</organism>
<dbReference type="OrthoDB" id="2639757at2759"/>
<gene>
    <name evidence="2" type="ORF">FA15DRAFT_674558</name>
</gene>
<dbReference type="STRING" id="230819.A0A5C3KHQ8"/>
<evidence type="ECO:0000259" key="1">
    <source>
        <dbReference type="PROSITE" id="PS50181"/>
    </source>
</evidence>
<keyword evidence="3" id="KW-1185">Reference proteome</keyword>
<evidence type="ECO:0000313" key="2">
    <source>
        <dbReference type="EMBL" id="TFK19293.1"/>
    </source>
</evidence>
<protein>
    <recommendedName>
        <fullName evidence="1">F-box domain-containing protein</fullName>
    </recommendedName>
</protein>
<feature type="domain" description="F-box" evidence="1">
    <location>
        <begin position="10"/>
        <end position="66"/>
    </location>
</feature>
<dbReference type="InterPro" id="IPR032675">
    <property type="entry name" value="LRR_dom_sf"/>
</dbReference>
<accession>A0A5C3KHQ8</accession>
<name>A0A5C3KHQ8_COPMA</name>
<dbReference type="EMBL" id="ML210348">
    <property type="protein sequence ID" value="TFK19293.1"/>
    <property type="molecule type" value="Genomic_DNA"/>
</dbReference>
<dbReference type="Gene3D" id="3.80.10.10">
    <property type="entry name" value="Ribonuclease Inhibitor"/>
    <property type="match status" value="1"/>
</dbReference>
<sequence length="519" mass="57399">MAQEPARATTVSLDSFPAEVLGLILEASTPPGLLVPRRGSPPLLFTEVSQRWRSIALSSPSLWSRLSVNIKFNSDNLKTPIAHSETEAKMKQKGLVIRRWLTNAGNSKVSIRISITDYKMDGVSVYLRNRVFLPSLDKICANRYTSKWKHLNLADVSEPYSSRLFSIPVEDLQSLQSFTFTNSLSSTPNSDGTRSLAESGIIKAENLTKLDTNSPDKGDILQQLPLANWGGLTDLRIQGTRRIKAVSSINMHSVLSLCCGNLRSLGLEVGYGRSHQTFLPLTFPHLHSLNVYEKATDSEDPPHLQAFMSSLITPALVSLIWDTACDPRFGSSSLLAFAKANNGALPRLSKVSTDYCYMWPDEFDEFLGIIGGPGSAVKELSLLGSSVCYRDMGDGPPPFAIFWSRVLESLTPGLDLEVQGQTTKQFLFPALEKLHCNLIREDEFNDQDLMAFIRGRLIASENSKDSTIPSSVTVARPRSICVDFISQKSVDIWEELKGLNAHDLNIAVTYDNERGWADI</sequence>
<dbReference type="AlphaFoldDB" id="A0A5C3KHQ8"/>
<dbReference type="Proteomes" id="UP000307440">
    <property type="component" value="Unassembled WGS sequence"/>
</dbReference>